<feature type="transmembrane region" description="Helical" evidence="5">
    <location>
        <begin position="361"/>
        <end position="380"/>
    </location>
</feature>
<protein>
    <submittedName>
        <fullName evidence="7">ABC transporter permease</fullName>
    </submittedName>
</protein>
<feature type="transmembrane region" description="Helical" evidence="5">
    <location>
        <begin position="334"/>
        <end position="354"/>
    </location>
</feature>
<evidence type="ECO:0000259" key="6">
    <source>
        <dbReference type="Pfam" id="PF12698"/>
    </source>
</evidence>
<dbReference type="PANTHER" id="PTHR43471">
    <property type="entry name" value="ABC TRANSPORTER PERMEASE"/>
    <property type="match status" value="1"/>
</dbReference>
<keyword evidence="3 5" id="KW-1133">Transmembrane helix</keyword>
<dbReference type="Proteomes" id="UP001317191">
    <property type="component" value="Unassembled WGS sequence"/>
</dbReference>
<evidence type="ECO:0000256" key="2">
    <source>
        <dbReference type="ARBA" id="ARBA00022692"/>
    </source>
</evidence>
<evidence type="ECO:0000256" key="5">
    <source>
        <dbReference type="SAM" id="Phobius"/>
    </source>
</evidence>
<dbReference type="PANTHER" id="PTHR43471:SF3">
    <property type="entry name" value="ABC TRANSPORTER PERMEASE PROTEIN NATB"/>
    <property type="match status" value="1"/>
</dbReference>
<proteinExistence type="predicted"/>
<accession>A0ABT0TNA4</accession>
<evidence type="ECO:0000256" key="1">
    <source>
        <dbReference type="ARBA" id="ARBA00004141"/>
    </source>
</evidence>
<sequence>MGVLKLIIKREFIAKVRNKSFIVMTFLSPLLMVALSLFIAYLANMNKGEISQIAIHDTSGILRKEFKDDEETHYIDLTGMPLKLAKETAFKSYEGLIYVPTVSNINELTKKVEYISEDSPSMESIMKMEKVIDNTLTHFNLKQLGFDATKIDAAKVDSDIHLIKFSGEDTVKGLNEIKVGIGSAFGYLIMMFIIIYGNMVMRSVIEEKTNRIIEIIVSSVKPFQLMLGKIIGTSLAGILQFAIWAIVGGVILFGVTTMFGVQTGPTATVSPEMMDMAQKEMGTLPAYIRELWNLPIATLIISFVVYFIGGYFLYSSLYAAIGAAVDSETDSQQFLLPIIMPLMLGVYVGFFTVMNDPHGTVATVFSMIPLTSPIVMLMRIPFGVPLWQLILSVVLLFGTFLAVVWFASKIYRVGILMYGKKPTWKELYKWLKY</sequence>
<keyword evidence="2 5" id="KW-0812">Transmembrane</keyword>
<evidence type="ECO:0000313" key="7">
    <source>
        <dbReference type="EMBL" id="MCL9808977.1"/>
    </source>
</evidence>
<keyword evidence="4 5" id="KW-0472">Membrane</keyword>
<feature type="transmembrane region" description="Helical" evidence="5">
    <location>
        <begin position="226"/>
        <end position="244"/>
    </location>
</feature>
<name>A0ABT0TNA4_9FLAO</name>
<dbReference type="SUPFAM" id="SSF53850">
    <property type="entry name" value="Periplasmic binding protein-like II"/>
    <property type="match status" value="1"/>
</dbReference>
<keyword evidence="8" id="KW-1185">Reference proteome</keyword>
<organism evidence="7 8">
    <name type="scientific">Flavobacterium luminosum</name>
    <dbReference type="NCBI Taxonomy" id="2949086"/>
    <lineage>
        <taxon>Bacteria</taxon>
        <taxon>Pseudomonadati</taxon>
        <taxon>Bacteroidota</taxon>
        <taxon>Flavobacteriia</taxon>
        <taxon>Flavobacteriales</taxon>
        <taxon>Flavobacteriaceae</taxon>
        <taxon>Flavobacterium</taxon>
    </lineage>
</organism>
<feature type="transmembrane region" description="Helical" evidence="5">
    <location>
        <begin position="21"/>
        <end position="43"/>
    </location>
</feature>
<feature type="transmembrane region" description="Helical" evidence="5">
    <location>
        <begin position="184"/>
        <end position="205"/>
    </location>
</feature>
<comment type="caution">
    <text evidence="7">The sequence shown here is derived from an EMBL/GenBank/DDBJ whole genome shotgun (WGS) entry which is preliminary data.</text>
</comment>
<dbReference type="EMBL" id="JAMLJM010000003">
    <property type="protein sequence ID" value="MCL9808977.1"/>
    <property type="molecule type" value="Genomic_DNA"/>
</dbReference>
<evidence type="ECO:0000256" key="4">
    <source>
        <dbReference type="ARBA" id="ARBA00023136"/>
    </source>
</evidence>
<gene>
    <name evidence="7" type="ORF">NAT50_06340</name>
</gene>
<dbReference type="Gene3D" id="3.40.190.10">
    <property type="entry name" value="Periplasmic binding protein-like II"/>
    <property type="match status" value="1"/>
</dbReference>
<feature type="transmembrane region" description="Helical" evidence="5">
    <location>
        <begin position="386"/>
        <end position="407"/>
    </location>
</feature>
<reference evidence="7 8" key="1">
    <citation type="submission" date="2022-05" db="EMBL/GenBank/DDBJ databases">
        <title>Flavobacterium sp., isolated from activated sludge.</title>
        <authorList>
            <person name="Ran Q."/>
        </authorList>
    </citation>
    <scope>NUCLEOTIDE SEQUENCE [LARGE SCALE GENOMIC DNA]</scope>
    <source>
        <strain evidence="7 8">HXWNR70</strain>
    </source>
</reference>
<feature type="transmembrane region" description="Helical" evidence="5">
    <location>
        <begin position="291"/>
        <end position="314"/>
    </location>
</feature>
<evidence type="ECO:0000256" key="3">
    <source>
        <dbReference type="ARBA" id="ARBA00022989"/>
    </source>
</evidence>
<dbReference type="RefSeq" id="WP_250592377.1">
    <property type="nucleotide sequence ID" value="NZ_JAMLJM010000003.1"/>
</dbReference>
<evidence type="ECO:0000313" key="8">
    <source>
        <dbReference type="Proteomes" id="UP001317191"/>
    </source>
</evidence>
<comment type="subcellular location">
    <subcellularLocation>
        <location evidence="1">Membrane</location>
        <topology evidence="1">Multi-pass membrane protein</topology>
    </subcellularLocation>
</comment>
<dbReference type="InterPro" id="IPR013525">
    <property type="entry name" value="ABC2_TM"/>
</dbReference>
<feature type="domain" description="ABC-2 type transporter transmembrane" evidence="6">
    <location>
        <begin position="19"/>
        <end position="408"/>
    </location>
</feature>
<dbReference type="Pfam" id="PF12698">
    <property type="entry name" value="ABC2_membrane_3"/>
    <property type="match status" value="1"/>
</dbReference>